<comment type="caution">
    <text evidence="2">The sequence shown here is derived from an EMBL/GenBank/DDBJ whole genome shotgun (WGS) entry which is preliminary data.</text>
</comment>
<protein>
    <submittedName>
        <fullName evidence="2">Uncharacterized protein</fullName>
    </submittedName>
</protein>
<accession>A0ABS4W4L6</accession>
<evidence type="ECO:0000313" key="2">
    <source>
        <dbReference type="EMBL" id="MBP2371162.1"/>
    </source>
</evidence>
<feature type="transmembrane region" description="Helical" evidence="1">
    <location>
        <begin position="21"/>
        <end position="40"/>
    </location>
</feature>
<proteinExistence type="predicted"/>
<keyword evidence="1" id="KW-0472">Membrane</keyword>
<reference evidence="2 3" key="1">
    <citation type="submission" date="2021-03" db="EMBL/GenBank/DDBJ databases">
        <title>Sequencing the genomes of 1000 actinobacteria strains.</title>
        <authorList>
            <person name="Klenk H.-P."/>
        </authorList>
    </citation>
    <scope>NUCLEOTIDE SEQUENCE [LARGE SCALE GENOMIC DNA]</scope>
    <source>
        <strain evidence="2 3">DSM 45256</strain>
    </source>
</reference>
<dbReference type="EMBL" id="JAGINU010000001">
    <property type="protein sequence ID" value="MBP2371162.1"/>
    <property type="molecule type" value="Genomic_DNA"/>
</dbReference>
<keyword evidence="1" id="KW-1133">Transmembrane helix</keyword>
<evidence type="ECO:0000313" key="3">
    <source>
        <dbReference type="Proteomes" id="UP001519295"/>
    </source>
</evidence>
<name>A0ABS4W4L6_9PSEU</name>
<keyword evidence="1" id="KW-0812">Transmembrane</keyword>
<keyword evidence="3" id="KW-1185">Reference proteome</keyword>
<sequence length="42" mass="4936">MAKPDRHGQPRLEDTSRGRRRLCWAGRLAFVIIWLVAGLYRL</sequence>
<organism evidence="2 3">
    <name type="scientific">Pseudonocardia parietis</name>
    <dbReference type="NCBI Taxonomy" id="570936"/>
    <lineage>
        <taxon>Bacteria</taxon>
        <taxon>Bacillati</taxon>
        <taxon>Actinomycetota</taxon>
        <taxon>Actinomycetes</taxon>
        <taxon>Pseudonocardiales</taxon>
        <taxon>Pseudonocardiaceae</taxon>
        <taxon>Pseudonocardia</taxon>
    </lineage>
</organism>
<gene>
    <name evidence="2" type="ORF">JOF36_006858</name>
</gene>
<dbReference type="Proteomes" id="UP001519295">
    <property type="component" value="Unassembled WGS sequence"/>
</dbReference>
<evidence type="ECO:0000256" key="1">
    <source>
        <dbReference type="SAM" id="Phobius"/>
    </source>
</evidence>